<evidence type="ECO:0000313" key="3">
    <source>
        <dbReference type="Proteomes" id="UP001141327"/>
    </source>
</evidence>
<organism evidence="2 3">
    <name type="scientific">Paratrimastix pyriformis</name>
    <dbReference type="NCBI Taxonomy" id="342808"/>
    <lineage>
        <taxon>Eukaryota</taxon>
        <taxon>Metamonada</taxon>
        <taxon>Preaxostyla</taxon>
        <taxon>Paratrimastigidae</taxon>
        <taxon>Paratrimastix</taxon>
    </lineage>
</organism>
<dbReference type="EMBL" id="JAPMOS010000030">
    <property type="protein sequence ID" value="KAJ4458363.1"/>
    <property type="molecule type" value="Genomic_DNA"/>
</dbReference>
<keyword evidence="3" id="KW-1185">Reference proteome</keyword>
<dbReference type="Proteomes" id="UP001141327">
    <property type="component" value="Unassembled WGS sequence"/>
</dbReference>
<gene>
    <name evidence="2" type="ORF">PAPYR_5915</name>
</gene>
<accession>A0ABQ8UHT6</accession>
<evidence type="ECO:0000313" key="2">
    <source>
        <dbReference type="EMBL" id="KAJ4458363.1"/>
    </source>
</evidence>
<sequence>MKRARGRASSPEGTKRATVTFADLEARSKKTVKRIQTIQRGNFKVIDPEDLTPLGIFINHTMKVYMRRFVPARGRSPDENEMKRIFAVIRRVPQSHTKWTEEHIRMLITAIGGVFCFPGCDLISAFLHEWRAFLADRPDIALVT</sequence>
<protein>
    <submittedName>
        <fullName evidence="2">Uncharacterized protein</fullName>
    </submittedName>
</protein>
<evidence type="ECO:0000256" key="1">
    <source>
        <dbReference type="SAM" id="Phobius"/>
    </source>
</evidence>
<keyword evidence="1" id="KW-1133">Transmembrane helix</keyword>
<keyword evidence="1" id="KW-0812">Transmembrane</keyword>
<comment type="caution">
    <text evidence="2">The sequence shown here is derived from an EMBL/GenBank/DDBJ whole genome shotgun (WGS) entry which is preliminary data.</text>
</comment>
<proteinExistence type="predicted"/>
<reference evidence="2" key="1">
    <citation type="journal article" date="2022" name="bioRxiv">
        <title>Genomics of Preaxostyla Flagellates Illuminates Evolutionary Transitions and the Path Towards Mitochondrial Loss.</title>
        <authorList>
            <person name="Novak L.V.F."/>
            <person name="Treitli S.C."/>
            <person name="Pyrih J."/>
            <person name="Halakuc P."/>
            <person name="Pipaliya S.V."/>
            <person name="Vacek V."/>
            <person name="Brzon O."/>
            <person name="Soukal P."/>
            <person name="Eme L."/>
            <person name="Dacks J.B."/>
            <person name="Karnkowska A."/>
            <person name="Elias M."/>
            <person name="Hampl V."/>
        </authorList>
    </citation>
    <scope>NUCLEOTIDE SEQUENCE</scope>
    <source>
        <strain evidence="2">RCP-MX</strain>
    </source>
</reference>
<feature type="transmembrane region" description="Helical" evidence="1">
    <location>
        <begin position="106"/>
        <end position="127"/>
    </location>
</feature>
<name>A0ABQ8UHT6_9EUKA</name>
<keyword evidence="1" id="KW-0472">Membrane</keyword>